<accession>A0AAD8KID7</accession>
<evidence type="ECO:0000313" key="3">
    <source>
        <dbReference type="Proteomes" id="UP001229421"/>
    </source>
</evidence>
<gene>
    <name evidence="2" type="ORF">QVD17_18851</name>
</gene>
<organism evidence="2 3">
    <name type="scientific">Tagetes erecta</name>
    <name type="common">African marigold</name>
    <dbReference type="NCBI Taxonomy" id="13708"/>
    <lineage>
        <taxon>Eukaryota</taxon>
        <taxon>Viridiplantae</taxon>
        <taxon>Streptophyta</taxon>
        <taxon>Embryophyta</taxon>
        <taxon>Tracheophyta</taxon>
        <taxon>Spermatophyta</taxon>
        <taxon>Magnoliopsida</taxon>
        <taxon>eudicotyledons</taxon>
        <taxon>Gunneridae</taxon>
        <taxon>Pentapetalae</taxon>
        <taxon>asterids</taxon>
        <taxon>campanulids</taxon>
        <taxon>Asterales</taxon>
        <taxon>Asteraceae</taxon>
        <taxon>Asteroideae</taxon>
        <taxon>Heliantheae alliance</taxon>
        <taxon>Tageteae</taxon>
        <taxon>Tagetes</taxon>
    </lineage>
</organism>
<keyword evidence="1" id="KW-1133">Transmembrane helix</keyword>
<protein>
    <submittedName>
        <fullName evidence="2">Uncharacterized protein</fullName>
    </submittedName>
</protein>
<evidence type="ECO:0000256" key="1">
    <source>
        <dbReference type="SAM" id="Phobius"/>
    </source>
</evidence>
<keyword evidence="3" id="KW-1185">Reference proteome</keyword>
<reference evidence="2" key="1">
    <citation type="journal article" date="2023" name="bioRxiv">
        <title>Improved chromosome-level genome assembly for marigold (Tagetes erecta).</title>
        <authorList>
            <person name="Jiang F."/>
            <person name="Yuan L."/>
            <person name="Wang S."/>
            <person name="Wang H."/>
            <person name="Xu D."/>
            <person name="Wang A."/>
            <person name="Fan W."/>
        </authorList>
    </citation>
    <scope>NUCLEOTIDE SEQUENCE</scope>
    <source>
        <strain evidence="2">WSJ</strain>
        <tissue evidence="2">Leaf</tissue>
    </source>
</reference>
<feature type="transmembrane region" description="Helical" evidence="1">
    <location>
        <begin position="51"/>
        <end position="72"/>
    </location>
</feature>
<evidence type="ECO:0000313" key="2">
    <source>
        <dbReference type="EMBL" id="KAK1423547.1"/>
    </source>
</evidence>
<sequence>MPVVVVVMVVDLLDLGYQWFAMVITDTLERFLGLCGLRVPTMFRRSMGGGWLMFPMPLGLCFAALTWVPMLVQFVQVFSYSCYWAMMSKNDMPPDAVVDFELCYDVK</sequence>
<dbReference type="AlphaFoldDB" id="A0AAD8KID7"/>
<keyword evidence="1" id="KW-0812">Transmembrane</keyword>
<keyword evidence="1" id="KW-0472">Membrane</keyword>
<comment type="caution">
    <text evidence="2">The sequence shown here is derived from an EMBL/GenBank/DDBJ whole genome shotgun (WGS) entry which is preliminary data.</text>
</comment>
<proteinExistence type="predicted"/>
<dbReference type="EMBL" id="JAUHHV010000005">
    <property type="protein sequence ID" value="KAK1423547.1"/>
    <property type="molecule type" value="Genomic_DNA"/>
</dbReference>
<feature type="transmembrane region" description="Helical" evidence="1">
    <location>
        <begin position="20"/>
        <end position="39"/>
    </location>
</feature>
<name>A0AAD8KID7_TARER</name>
<dbReference type="Proteomes" id="UP001229421">
    <property type="component" value="Unassembled WGS sequence"/>
</dbReference>